<accession>A0AAV8CDI9</accession>
<dbReference type="Pfam" id="PF12854">
    <property type="entry name" value="PPR_1"/>
    <property type="match status" value="2"/>
</dbReference>
<reference evidence="4" key="1">
    <citation type="submission" date="2022-08" db="EMBL/GenBank/DDBJ databases">
        <authorList>
            <person name="Marques A."/>
        </authorList>
    </citation>
    <scope>NUCLEOTIDE SEQUENCE</scope>
    <source>
        <strain evidence="4">RhyPub2mFocal</strain>
        <tissue evidence="4">Leaves</tissue>
    </source>
</reference>
<sequence length="139" mass="15299">MIANGVLPNAYTCNNLILGFCGAGDIDKAFQVYEEFVGCGLRADVCVYNTLLAGCCKHGAFLRATKLLQQMIERCCKSGRINEALQLVEKMMKHGLTPDEVIVDIVLDAVSKSKNPNVVKQIIFELGEGRNHLEENSNH</sequence>
<dbReference type="GO" id="GO:0003729">
    <property type="term" value="F:mRNA binding"/>
    <property type="evidence" value="ECO:0007669"/>
    <property type="project" value="TreeGrafter"/>
</dbReference>
<feature type="repeat" description="PPR" evidence="3">
    <location>
        <begin position="64"/>
        <end position="98"/>
    </location>
</feature>
<keyword evidence="5" id="KW-1185">Reference proteome</keyword>
<dbReference type="PANTHER" id="PTHR47932:SF2">
    <property type="entry name" value="OS10G0484300 PROTEIN"/>
    <property type="match status" value="1"/>
</dbReference>
<keyword evidence="2" id="KW-0809">Transit peptide</keyword>
<dbReference type="NCBIfam" id="TIGR00756">
    <property type="entry name" value="PPR"/>
    <property type="match status" value="3"/>
</dbReference>
<comment type="caution">
    <text evidence="4">The sequence shown here is derived from an EMBL/GenBank/DDBJ whole genome shotgun (WGS) entry which is preliminary data.</text>
</comment>
<protein>
    <submittedName>
        <fullName evidence="4">Pentatricopeptide repeat-containing protein</fullName>
    </submittedName>
</protein>
<dbReference type="PROSITE" id="PS51375">
    <property type="entry name" value="PPR"/>
    <property type="match status" value="2"/>
</dbReference>
<dbReference type="Gene3D" id="1.25.40.10">
    <property type="entry name" value="Tetratricopeptide repeat domain"/>
    <property type="match status" value="2"/>
</dbReference>
<organism evidence="4 5">
    <name type="scientific">Rhynchospora pubera</name>
    <dbReference type="NCBI Taxonomy" id="906938"/>
    <lineage>
        <taxon>Eukaryota</taxon>
        <taxon>Viridiplantae</taxon>
        <taxon>Streptophyta</taxon>
        <taxon>Embryophyta</taxon>
        <taxon>Tracheophyta</taxon>
        <taxon>Spermatophyta</taxon>
        <taxon>Magnoliopsida</taxon>
        <taxon>Liliopsida</taxon>
        <taxon>Poales</taxon>
        <taxon>Cyperaceae</taxon>
        <taxon>Cyperoideae</taxon>
        <taxon>Rhynchosporeae</taxon>
        <taxon>Rhynchospora</taxon>
    </lineage>
</organism>
<evidence type="ECO:0000256" key="1">
    <source>
        <dbReference type="ARBA" id="ARBA00022737"/>
    </source>
</evidence>
<dbReference type="InterPro" id="IPR011990">
    <property type="entry name" value="TPR-like_helical_dom_sf"/>
</dbReference>
<proteinExistence type="predicted"/>
<dbReference type="AlphaFoldDB" id="A0AAV8CDI9"/>
<feature type="repeat" description="PPR" evidence="3">
    <location>
        <begin position="9"/>
        <end position="43"/>
    </location>
</feature>
<evidence type="ECO:0000313" key="5">
    <source>
        <dbReference type="Proteomes" id="UP001140206"/>
    </source>
</evidence>
<dbReference type="Proteomes" id="UP001140206">
    <property type="component" value="Chromosome 5"/>
</dbReference>
<dbReference type="PANTHER" id="PTHR47932">
    <property type="entry name" value="ATPASE EXPRESSION PROTEIN 3"/>
    <property type="match status" value="1"/>
</dbReference>
<gene>
    <name evidence="4" type="ORF">LUZ62_088319</name>
</gene>
<name>A0AAV8CDI9_9POAL</name>
<dbReference type="InterPro" id="IPR002885">
    <property type="entry name" value="PPR_rpt"/>
</dbReference>
<evidence type="ECO:0000256" key="2">
    <source>
        <dbReference type="ARBA" id="ARBA00022946"/>
    </source>
</evidence>
<keyword evidence="1" id="KW-0677">Repeat</keyword>
<dbReference type="EMBL" id="JAMFTS010000005">
    <property type="protein sequence ID" value="KAJ4753914.1"/>
    <property type="molecule type" value="Genomic_DNA"/>
</dbReference>
<evidence type="ECO:0000256" key="3">
    <source>
        <dbReference type="PROSITE-ProRule" id="PRU00708"/>
    </source>
</evidence>
<evidence type="ECO:0000313" key="4">
    <source>
        <dbReference type="EMBL" id="KAJ4753914.1"/>
    </source>
</evidence>